<dbReference type="RefSeq" id="WP_001997769.1">
    <property type="nucleotide sequence ID" value="NZ_CP075520.1"/>
</dbReference>
<evidence type="ECO:0000259" key="1">
    <source>
        <dbReference type="Pfam" id="PF03235"/>
    </source>
</evidence>
<accession>A0AAX3QJL6</accession>
<sequence>MTFAQLIEKYGIVIPMIQRDYAQGRTDAKATLVRENLIENMKGALLEGRPLDFDFIYGTIERNRGLLPLDGQQRLTTLFLLHWYLNMKESGDMQSILEKFSYETRVTAKDFVYYLVRNSIEYDDKPLSKVIESQKWYQYKWKFDPTVEGMLRMLDKIHEEFYKVEDGLLEVLCGKECPIFFTFKDLNNIGSGEELYIKMNARGRALSDFENFRAQFEQLLEVLGYNDKAKEFSFTLDKEWTDFLWPYLDDSKTLDKPFLRLFNFISSSKISRIGTVAPNTFSKDYTNFKELKTIYKEEESVTFLFDIFTIWKDAEQIESEFSSIHEQIHLFTNERNYFKALVEEDNLTWPERIYLYAIIQSKVYKRDDAIELLRIVRNIVNRIRQAKDGKFTSNMRYDTIPTIFDFIDYLVESEKPVYEAILDISPKMFSKISDASLRHEQEKVQLILERPDLKEWLYKLEDNIYFKGALMVVLPIFKKYPEKLYDVMQELLSTNQSLVSRAFLAIGDYAHKIGYTNLGPRYIFGGDTVKEYIWTTYDPNLQVHYENFLEKLITIEDDSVENKLRNLIQEQKWNPTNWKYYFVKYPTILTGKRMIFSYEDEDQLLIEKLSGVSLRAEHINPIYKVVIESIPALCDSQSSNVRLSERSKLVTKDGLVLQISNGKWQTDDVELNDKLNEIQHTEKDLVQQMVKVIHY</sequence>
<dbReference type="InterPro" id="IPR004919">
    <property type="entry name" value="GmrSD_N"/>
</dbReference>
<proteinExistence type="predicted"/>
<feature type="domain" description="GmrSD restriction endonucleases N-terminal" evidence="1">
    <location>
        <begin position="5"/>
        <end position="216"/>
    </location>
</feature>
<evidence type="ECO:0000313" key="3">
    <source>
        <dbReference type="Proteomes" id="UP001221092"/>
    </source>
</evidence>
<protein>
    <submittedName>
        <fullName evidence="2">DUF262 domain-containing protein</fullName>
    </submittedName>
</protein>
<dbReference type="GeneID" id="75086258"/>
<dbReference type="Proteomes" id="UP001221092">
    <property type="component" value="Chromosome"/>
</dbReference>
<reference evidence="2" key="1">
    <citation type="submission" date="2023-03" db="EMBL/GenBank/DDBJ databases">
        <authorList>
            <person name="Liu Z."/>
        </authorList>
    </citation>
    <scope>NUCLEOTIDE SEQUENCE</scope>
    <source>
        <strain evidence="2">Bc006</strain>
    </source>
</reference>
<dbReference type="AlphaFoldDB" id="A0AAX3QJL6"/>
<gene>
    <name evidence="2" type="ORF">P3K65_15585</name>
</gene>
<name>A0AAX3QJL6_9BACI</name>
<dbReference type="Pfam" id="PF03235">
    <property type="entry name" value="GmrSD_N"/>
    <property type="match status" value="1"/>
</dbReference>
<dbReference type="EMBL" id="CP119629">
    <property type="protein sequence ID" value="WES09507.1"/>
    <property type="molecule type" value="Genomic_DNA"/>
</dbReference>
<evidence type="ECO:0000313" key="2">
    <source>
        <dbReference type="EMBL" id="WES09507.1"/>
    </source>
</evidence>
<organism evidence="2 3">
    <name type="scientific">Bacillus paranthracis</name>
    <dbReference type="NCBI Taxonomy" id="2026186"/>
    <lineage>
        <taxon>Bacteria</taxon>
        <taxon>Bacillati</taxon>
        <taxon>Bacillota</taxon>
        <taxon>Bacilli</taxon>
        <taxon>Bacillales</taxon>
        <taxon>Bacillaceae</taxon>
        <taxon>Bacillus</taxon>
        <taxon>Bacillus cereus group</taxon>
    </lineage>
</organism>